<dbReference type="PANTHER" id="PTHR11923:SF93">
    <property type="entry name" value="GH07959P-RELATED"/>
    <property type="match status" value="1"/>
</dbReference>
<proteinExistence type="inferred from homology"/>
<evidence type="ECO:0000256" key="2">
    <source>
        <dbReference type="ARBA" id="ARBA00010532"/>
    </source>
</evidence>
<dbReference type="InterPro" id="IPR002159">
    <property type="entry name" value="CD36_fam"/>
</dbReference>
<comment type="similarity">
    <text evidence="2">Belongs to the CD36 family.</text>
</comment>
<dbReference type="Pfam" id="PF01130">
    <property type="entry name" value="CD36"/>
    <property type="match status" value="1"/>
</dbReference>
<dbReference type="EMBL" id="CAKKNF020000011">
    <property type="protein sequence ID" value="CAH0746950.1"/>
    <property type="molecule type" value="Genomic_DNA"/>
</dbReference>
<evidence type="ECO:0000256" key="7">
    <source>
        <dbReference type="ARBA" id="ARBA00023180"/>
    </source>
</evidence>
<dbReference type="PRINTS" id="PR01609">
    <property type="entry name" value="CD36FAMILY"/>
</dbReference>
<keyword evidence="7" id="KW-0325">Glycoprotein</keyword>
<dbReference type="Proteomes" id="UP001152759">
    <property type="component" value="Unassembled WGS sequence"/>
</dbReference>
<evidence type="ECO:0000256" key="8">
    <source>
        <dbReference type="SAM" id="Phobius"/>
    </source>
</evidence>
<evidence type="ECO:0000256" key="1">
    <source>
        <dbReference type="ARBA" id="ARBA00004236"/>
    </source>
</evidence>
<accession>A0AAI8UUW5</accession>
<dbReference type="GO" id="GO:0005886">
    <property type="term" value="C:plasma membrane"/>
    <property type="evidence" value="ECO:0007669"/>
    <property type="project" value="UniProtKB-SubCell"/>
</dbReference>
<evidence type="ECO:0000313" key="10">
    <source>
        <dbReference type="Proteomes" id="UP001152759"/>
    </source>
</evidence>
<gene>
    <name evidence="9" type="ORF">BEMITA_LOCUS98</name>
</gene>
<keyword evidence="3" id="KW-1003">Cell membrane</keyword>
<name>A0AAI8UUW5_BEMTA</name>
<dbReference type="GO" id="GO:0005737">
    <property type="term" value="C:cytoplasm"/>
    <property type="evidence" value="ECO:0007669"/>
    <property type="project" value="TreeGrafter"/>
</dbReference>
<evidence type="ECO:0000256" key="3">
    <source>
        <dbReference type="ARBA" id="ARBA00022475"/>
    </source>
</evidence>
<dbReference type="AlphaFoldDB" id="A0AAI8UUW5"/>
<keyword evidence="5 8" id="KW-1133">Transmembrane helix</keyword>
<keyword evidence="6 8" id="KW-0472">Membrane</keyword>
<dbReference type="GO" id="GO:0005044">
    <property type="term" value="F:scavenger receptor activity"/>
    <property type="evidence" value="ECO:0007669"/>
    <property type="project" value="TreeGrafter"/>
</dbReference>
<keyword evidence="4 8" id="KW-0812">Transmembrane</keyword>
<sequence>MTKECDVKFISLCSGIAVSVVAALSFILWPWICKFVISLKLPLTPTSDTYAIWRDTPIPMHIDFYFFNWTNPHELLDPEKKPEFVQMGPYRFIETKEKVNITWNVNHTVSYQQRKWWYFDAENSNGKLTDNITTLNVVALAASNTVKNWAYVMQSALSTAMSQTSQNISVTKPAGQLLFDGYEDKLIDLAMNFPSMITVPYDKFGWFYTRNGSAEFDGYFNIDVGSEDIEDFGRIRNWNYASRTDYYAGECGELRGSGGELFPPDMQQTKITLFSPDMCRSVILEYERTVEHSGMEGYRFVGGLDMVDNGTHDAANECLCDGECVPQGLSNATSCRYGVPAFISYPHFYLADPVYREDIRGMRPDKDLHQFQMTFEPTTGVPLEVKARLQINILLTANPSVMLFEKVPSIFFPMIWFENKATITEELAEEVKLALYIFENGRYGAAMVLFLGISLILITLVVQRIFENPQDVRKSTQFSLCPQ</sequence>
<comment type="caution">
    <text evidence="9">The sequence shown here is derived from an EMBL/GenBank/DDBJ whole genome shotgun (WGS) entry which is preliminary data.</text>
</comment>
<feature type="transmembrane region" description="Helical" evidence="8">
    <location>
        <begin position="12"/>
        <end position="32"/>
    </location>
</feature>
<comment type="subcellular location">
    <subcellularLocation>
        <location evidence="1">Cell membrane</location>
    </subcellularLocation>
</comment>
<evidence type="ECO:0000256" key="5">
    <source>
        <dbReference type="ARBA" id="ARBA00022989"/>
    </source>
</evidence>
<feature type="transmembrane region" description="Helical" evidence="8">
    <location>
        <begin position="443"/>
        <end position="466"/>
    </location>
</feature>
<keyword evidence="10" id="KW-1185">Reference proteome</keyword>
<evidence type="ECO:0000313" key="9">
    <source>
        <dbReference type="EMBL" id="CAH0746950.1"/>
    </source>
</evidence>
<organism evidence="9 10">
    <name type="scientific">Bemisia tabaci</name>
    <name type="common">Sweetpotato whitefly</name>
    <name type="synonym">Aleurodes tabaci</name>
    <dbReference type="NCBI Taxonomy" id="7038"/>
    <lineage>
        <taxon>Eukaryota</taxon>
        <taxon>Metazoa</taxon>
        <taxon>Ecdysozoa</taxon>
        <taxon>Arthropoda</taxon>
        <taxon>Hexapoda</taxon>
        <taxon>Insecta</taxon>
        <taxon>Pterygota</taxon>
        <taxon>Neoptera</taxon>
        <taxon>Paraneoptera</taxon>
        <taxon>Hemiptera</taxon>
        <taxon>Sternorrhyncha</taxon>
        <taxon>Aleyrodoidea</taxon>
        <taxon>Aleyrodidae</taxon>
        <taxon>Aleyrodinae</taxon>
        <taxon>Bemisia</taxon>
    </lineage>
</organism>
<evidence type="ECO:0000256" key="6">
    <source>
        <dbReference type="ARBA" id="ARBA00023136"/>
    </source>
</evidence>
<protein>
    <submittedName>
        <fullName evidence="9">Uncharacterized protein</fullName>
    </submittedName>
</protein>
<dbReference type="PANTHER" id="PTHR11923">
    <property type="entry name" value="SCAVENGER RECEPTOR CLASS B TYPE-1 SR-B1"/>
    <property type="match status" value="1"/>
</dbReference>
<evidence type="ECO:0000256" key="4">
    <source>
        <dbReference type="ARBA" id="ARBA00022692"/>
    </source>
</evidence>
<reference evidence="9" key="1">
    <citation type="submission" date="2021-12" db="EMBL/GenBank/DDBJ databases">
        <authorList>
            <person name="King R."/>
        </authorList>
    </citation>
    <scope>NUCLEOTIDE SEQUENCE</scope>
</reference>